<proteinExistence type="predicted"/>
<evidence type="ECO:0000313" key="2">
    <source>
        <dbReference type="Proteomes" id="UP000280507"/>
    </source>
</evidence>
<keyword evidence="2" id="KW-1185">Reference proteome</keyword>
<sequence>MNEQIERMIAKDKPLSAIKLVLKQAIEEENKAQFNSEMLTKYTALFTVTESYVETEINDIGEEVEITKEREVIPEGTVSFTDWLNETVIVTEGVEEVRDEDGMMITPAVEEATELVRPYVPLTADELEARATKYLAPFINKNKITEAKSYLSKTDWIIAKIAEANVTGGDVTPLTQQYADELVKREEARTTINELES</sequence>
<protein>
    <submittedName>
        <fullName evidence="1">Uncharacterized protein</fullName>
    </submittedName>
</protein>
<comment type="caution">
    <text evidence="1">The sequence shown here is derived from an EMBL/GenBank/DDBJ whole genome shotgun (WGS) entry which is preliminary data.</text>
</comment>
<dbReference type="AlphaFoldDB" id="A0A3M8QDD5"/>
<name>A0A3M8QDD5_9GAMM</name>
<reference evidence="1 2" key="1">
    <citation type="journal article" date="2012" name="Int. J. Syst. Evol. Microbiol.">
        <title>Marinomonas hwangdonensis sp. nov., isolated from seawater.</title>
        <authorList>
            <person name="Jung Y.T."/>
            <person name="Oh T.K."/>
            <person name="Yoon J.H."/>
        </authorList>
    </citation>
    <scope>NUCLEOTIDE SEQUENCE [LARGE SCALE GENOMIC DNA]</scope>
    <source>
        <strain evidence="1 2">HDW-15</strain>
    </source>
</reference>
<organism evidence="1 2">
    <name type="scientific">Marinomonas hwangdonensis</name>
    <dbReference type="NCBI Taxonomy" id="1053647"/>
    <lineage>
        <taxon>Bacteria</taxon>
        <taxon>Pseudomonadati</taxon>
        <taxon>Pseudomonadota</taxon>
        <taxon>Gammaproteobacteria</taxon>
        <taxon>Oceanospirillales</taxon>
        <taxon>Oceanospirillaceae</taxon>
        <taxon>Marinomonas</taxon>
    </lineage>
</organism>
<dbReference type="EMBL" id="RIZG01000001">
    <property type="protein sequence ID" value="RNF52994.1"/>
    <property type="molecule type" value="Genomic_DNA"/>
</dbReference>
<evidence type="ECO:0000313" key="1">
    <source>
        <dbReference type="EMBL" id="RNF52994.1"/>
    </source>
</evidence>
<accession>A0A3M8QDD5</accession>
<dbReference type="RefSeq" id="WP_123094334.1">
    <property type="nucleotide sequence ID" value="NZ_RIZG01000001.1"/>
</dbReference>
<gene>
    <name evidence="1" type="ORF">EBI00_02520</name>
</gene>
<dbReference type="OrthoDB" id="9942266at2"/>
<dbReference type="Proteomes" id="UP000280507">
    <property type="component" value="Unassembled WGS sequence"/>
</dbReference>